<name>C7LT25_DESBD</name>
<evidence type="ECO:0000256" key="5">
    <source>
        <dbReference type="ARBA" id="ARBA00023014"/>
    </source>
</evidence>
<evidence type="ECO:0000256" key="2">
    <source>
        <dbReference type="ARBA" id="ARBA00022691"/>
    </source>
</evidence>
<dbReference type="SFLD" id="SFLDS00029">
    <property type="entry name" value="Radical_SAM"/>
    <property type="match status" value="1"/>
</dbReference>
<dbReference type="PANTHER" id="PTHR11228">
    <property type="entry name" value="RADICAL SAM DOMAIN PROTEIN"/>
    <property type="match status" value="1"/>
</dbReference>
<dbReference type="SUPFAM" id="SSF102114">
    <property type="entry name" value="Radical SAM enzymes"/>
    <property type="match status" value="1"/>
</dbReference>
<dbReference type="InterPro" id="IPR007197">
    <property type="entry name" value="rSAM"/>
</dbReference>
<keyword evidence="4" id="KW-0408">Iron</keyword>
<evidence type="ECO:0000313" key="9">
    <source>
        <dbReference type="Proteomes" id="UP000002216"/>
    </source>
</evidence>
<dbReference type="InterPro" id="IPR013785">
    <property type="entry name" value="Aldolase_TIM"/>
</dbReference>
<dbReference type="STRING" id="525897.Dbac_0121"/>
<dbReference type="HOGENOM" id="CLU_775505_0_0_7"/>
<accession>C7LT25</accession>
<keyword evidence="9" id="KW-1185">Reference proteome</keyword>
<evidence type="ECO:0000256" key="3">
    <source>
        <dbReference type="ARBA" id="ARBA00022723"/>
    </source>
</evidence>
<reference evidence="8 9" key="1">
    <citation type="journal article" date="2009" name="Stand. Genomic Sci.">
        <title>Complete genome sequence of Desulfomicrobium baculatum type strain (X).</title>
        <authorList>
            <person name="Copeland A."/>
            <person name="Spring S."/>
            <person name="Goker M."/>
            <person name="Schneider S."/>
            <person name="Lapidus A."/>
            <person name="Del Rio T.G."/>
            <person name="Tice H."/>
            <person name="Cheng J.F."/>
            <person name="Chen F."/>
            <person name="Nolan M."/>
            <person name="Bruce D."/>
            <person name="Goodwin L."/>
            <person name="Pitluck S."/>
            <person name="Ivanova N."/>
            <person name="Mavrommatis K."/>
            <person name="Ovchinnikova G."/>
            <person name="Pati A."/>
            <person name="Chen A."/>
            <person name="Palaniappan K."/>
            <person name="Land M."/>
            <person name="Hauser L."/>
            <person name="Chang Y.J."/>
            <person name="Jeffries C.C."/>
            <person name="Meincke L."/>
            <person name="Sims D."/>
            <person name="Brettin T."/>
            <person name="Detter J.C."/>
            <person name="Han C."/>
            <person name="Chain P."/>
            <person name="Bristow J."/>
            <person name="Eisen J.A."/>
            <person name="Markowitz V."/>
            <person name="Hugenholtz P."/>
            <person name="Kyrpides N.C."/>
            <person name="Klenk H.P."/>
            <person name="Lucas S."/>
        </authorList>
    </citation>
    <scope>NUCLEOTIDE SEQUENCE [LARGE SCALE GENOMIC DNA]</scope>
    <source>
        <strain evidence="9">DSM 4028 / VKM B-1378 / X</strain>
    </source>
</reference>
<proteinExistence type="predicted"/>
<dbReference type="KEGG" id="dba:Dbac_0121"/>
<dbReference type="AlphaFoldDB" id="C7LT25"/>
<dbReference type="GO" id="GO:0046872">
    <property type="term" value="F:metal ion binding"/>
    <property type="evidence" value="ECO:0007669"/>
    <property type="project" value="UniProtKB-KW"/>
</dbReference>
<keyword evidence="2" id="KW-0949">S-adenosyl-L-methionine</keyword>
<dbReference type="RefSeq" id="WP_012805334.1">
    <property type="nucleotide sequence ID" value="NC_013173.1"/>
</dbReference>
<organism evidence="8 9">
    <name type="scientific">Desulfomicrobium baculatum (strain DSM 4028 / VKM B-1378 / X)</name>
    <name type="common">Desulfovibrio baculatus</name>
    <dbReference type="NCBI Taxonomy" id="525897"/>
    <lineage>
        <taxon>Bacteria</taxon>
        <taxon>Pseudomonadati</taxon>
        <taxon>Thermodesulfobacteriota</taxon>
        <taxon>Desulfovibrionia</taxon>
        <taxon>Desulfovibrionales</taxon>
        <taxon>Desulfomicrobiaceae</taxon>
        <taxon>Desulfomicrobium</taxon>
    </lineage>
</organism>
<dbReference type="InterPro" id="IPR050377">
    <property type="entry name" value="Radical_SAM_PqqE_MftC-like"/>
</dbReference>
<dbReference type="PANTHER" id="PTHR11228:SF7">
    <property type="entry name" value="PQQA PEPTIDE CYCLASE"/>
    <property type="match status" value="1"/>
</dbReference>
<evidence type="ECO:0000256" key="1">
    <source>
        <dbReference type="ARBA" id="ARBA00001966"/>
    </source>
</evidence>
<evidence type="ECO:0000259" key="7">
    <source>
        <dbReference type="PROSITE" id="PS51918"/>
    </source>
</evidence>
<gene>
    <name evidence="8" type="ordered locus">Dbac_0121</name>
</gene>
<evidence type="ECO:0000256" key="6">
    <source>
        <dbReference type="SAM" id="MobiDB-lite"/>
    </source>
</evidence>
<dbReference type="InterPro" id="IPR058240">
    <property type="entry name" value="rSAM_sf"/>
</dbReference>
<feature type="domain" description="Radical SAM core" evidence="7">
    <location>
        <begin position="40"/>
        <end position="268"/>
    </location>
</feature>
<feature type="compositionally biased region" description="Polar residues" evidence="6">
    <location>
        <begin position="1"/>
        <end position="16"/>
    </location>
</feature>
<dbReference type="GO" id="GO:0003824">
    <property type="term" value="F:catalytic activity"/>
    <property type="evidence" value="ECO:0007669"/>
    <property type="project" value="InterPro"/>
</dbReference>
<dbReference type="Gene3D" id="3.20.20.70">
    <property type="entry name" value="Aldolase class I"/>
    <property type="match status" value="1"/>
</dbReference>
<protein>
    <submittedName>
        <fullName evidence="8">Radical SAM domain protein</fullName>
    </submittedName>
</protein>
<comment type="cofactor">
    <cofactor evidence="1">
        <name>[4Fe-4S] cluster</name>
        <dbReference type="ChEBI" id="CHEBI:49883"/>
    </cofactor>
</comment>
<keyword evidence="5" id="KW-0411">Iron-sulfur</keyword>
<dbReference type="CDD" id="cd01335">
    <property type="entry name" value="Radical_SAM"/>
    <property type="match status" value="1"/>
</dbReference>
<dbReference type="GO" id="GO:0051536">
    <property type="term" value="F:iron-sulfur cluster binding"/>
    <property type="evidence" value="ECO:0007669"/>
    <property type="project" value="UniProtKB-KW"/>
</dbReference>
<dbReference type="PROSITE" id="PS51918">
    <property type="entry name" value="RADICAL_SAM"/>
    <property type="match status" value="1"/>
</dbReference>
<dbReference type="eggNOG" id="COG0535">
    <property type="taxonomic scope" value="Bacteria"/>
</dbReference>
<evidence type="ECO:0000256" key="4">
    <source>
        <dbReference type="ARBA" id="ARBA00023004"/>
    </source>
</evidence>
<feature type="region of interest" description="Disordered" evidence="6">
    <location>
        <begin position="1"/>
        <end position="22"/>
    </location>
</feature>
<evidence type="ECO:0000313" key="8">
    <source>
        <dbReference type="EMBL" id="ACU88249.1"/>
    </source>
</evidence>
<sequence>MIPQQQATSQKDSWQSNREELMRQDAERYRQESLRTAIVSYPPRWATVAIGSACTNRCTFCSYHSHDARNGKSNVYNLKYKMSVERFRQHVDFFHAGRVPHVHICATGEPFLHDGIMDMIDYVAERYGKASFQSNFNSSVMERGNYLRKILERKDVISYIVTDLHAGDEGVFDSIKKGSSLKDLLATLRIFSNHGIRIIGSCILSRGNYKAIPKIIDVLSTHRIKMQLNVVGLFPHMFNNFTAIDNVYHKADVEITKSLEHMRRMGEKCGITVQLPTPFDDPGGKCTVFWEKIQIWPVKGIDPARYDENLIPHACNAVVLGDINTLGYASDFPTVMDFWNNDVLVAIRRKILSGEQPDRFCWSCPGGVALQRASNPILTTP</sequence>
<keyword evidence="3" id="KW-0479">Metal-binding</keyword>
<dbReference type="Proteomes" id="UP000002216">
    <property type="component" value="Chromosome"/>
</dbReference>
<dbReference type="EMBL" id="CP001629">
    <property type="protein sequence ID" value="ACU88249.1"/>
    <property type="molecule type" value="Genomic_DNA"/>
</dbReference>
<dbReference type="Pfam" id="PF04055">
    <property type="entry name" value="Radical_SAM"/>
    <property type="match status" value="1"/>
</dbReference>
<dbReference type="OrthoDB" id="9782387at2"/>